<evidence type="ECO:0000259" key="1">
    <source>
        <dbReference type="Pfam" id="PF14452"/>
    </source>
</evidence>
<dbReference type="Pfam" id="PF14462">
    <property type="entry name" value="Prok-E2_E"/>
    <property type="match status" value="1"/>
</dbReference>
<organism evidence="2 3">
    <name type="scientific">Mesorhizobium prunaredense</name>
    <dbReference type="NCBI Taxonomy" id="1631249"/>
    <lineage>
        <taxon>Bacteria</taxon>
        <taxon>Pseudomonadati</taxon>
        <taxon>Pseudomonadota</taxon>
        <taxon>Alphaproteobacteria</taxon>
        <taxon>Hyphomicrobiales</taxon>
        <taxon>Phyllobacteriaceae</taxon>
        <taxon>Mesorhizobium</taxon>
    </lineage>
</organism>
<sequence length="289" mass="32583">MTDQITLTPPHAGHGQFEVAINDSVHAFPDPIVTGEQILQAVRLFPTDEYLVFQKLEDGQLEEIRLDESVDLRRAGRERFITFKSDRSFRFTLDGRRFEWGLPFITGLQLKRLAGVDPATYGVWLAQRVGDDRLIGNNEEIDLQADGVERFFTGIDTTTEGSEGLILPPEDREYLETHGIAFEEKAAGAVKAVVLKGLNLPSGRFDIGAADILVLLPASYPDSAPDMFYLMPWVRLVKGNRYPQAADQPYAFGGQTWQRWSRHNPAWRPGIDGIWTMLRRIERALEIAA</sequence>
<gene>
    <name evidence="2" type="ORF">BQ8794_140067</name>
</gene>
<reference evidence="3" key="1">
    <citation type="submission" date="2017-01" db="EMBL/GenBank/DDBJ databases">
        <authorList>
            <person name="Brunel B."/>
        </authorList>
    </citation>
    <scope>NUCLEOTIDE SEQUENCE [LARGE SCALE GENOMIC DNA]</scope>
</reference>
<evidence type="ECO:0000313" key="3">
    <source>
        <dbReference type="Proteomes" id="UP000188388"/>
    </source>
</evidence>
<dbReference type="Pfam" id="PF14452">
    <property type="entry name" value="Multi_ubiq"/>
    <property type="match status" value="2"/>
</dbReference>
<name>A0A1R3V1Z8_9HYPH</name>
<dbReference type="InterPro" id="IPR027802">
    <property type="entry name" value="Multi-ubiquitin_dom"/>
</dbReference>
<accession>A0A1R3V1Z8</accession>
<keyword evidence="3" id="KW-1185">Reference proteome</keyword>
<dbReference type="AlphaFoldDB" id="A0A1R3V1Z8"/>
<dbReference type="STRING" id="1631249.BQ8794_140067"/>
<protein>
    <recommendedName>
        <fullName evidence="1">Multi-ubiquitin domain-containing protein</fullName>
    </recommendedName>
</protein>
<feature type="domain" description="Multi-ubiquitin" evidence="1">
    <location>
        <begin position="89"/>
        <end position="153"/>
    </location>
</feature>
<feature type="domain" description="Multi-ubiquitin" evidence="1">
    <location>
        <begin position="17"/>
        <end position="84"/>
    </location>
</feature>
<dbReference type="InterPro" id="IPR025701">
    <property type="entry name" value="UBQ-conjugat_E2_E"/>
</dbReference>
<proteinExistence type="predicted"/>
<evidence type="ECO:0000313" key="2">
    <source>
        <dbReference type="EMBL" id="SIT53922.1"/>
    </source>
</evidence>
<dbReference type="RefSeq" id="WP_077374450.1">
    <property type="nucleotide sequence ID" value="NZ_FTPD01000006.1"/>
</dbReference>
<dbReference type="EMBL" id="FTPD01000006">
    <property type="protein sequence ID" value="SIT53922.1"/>
    <property type="molecule type" value="Genomic_DNA"/>
</dbReference>
<dbReference type="Proteomes" id="UP000188388">
    <property type="component" value="Unassembled WGS sequence"/>
</dbReference>